<feature type="repeat" description="WD" evidence="3">
    <location>
        <begin position="99"/>
        <end position="130"/>
    </location>
</feature>
<dbReference type="OrthoDB" id="538223at2759"/>
<feature type="region of interest" description="Disordered" evidence="4">
    <location>
        <begin position="656"/>
        <end position="719"/>
    </location>
</feature>
<evidence type="ECO:0000313" key="5">
    <source>
        <dbReference type="EMBL" id="EGD79798.1"/>
    </source>
</evidence>
<dbReference type="STRING" id="946362.F2UQC9"/>
<evidence type="ECO:0000256" key="2">
    <source>
        <dbReference type="ARBA" id="ARBA00022737"/>
    </source>
</evidence>
<sequence length="719" mass="78712">MVEELQVAAQDKEYLQILEGHEDWVHSVCWSRRGIASSGSDQSVIVHGPNGELDRIFEGTAAIFAVAWSPDMATIASGDAEGVLALWDMDGAETPRVTTTGHTDCVRCVSFNDRGNAIVSVSQDMTLKLWTTDLKCTKTYQLDAAMLTVKWMPNSRTHVAVGGDGGFLAVFDVTQSNPVQTFPLLTGDVMCLDWAHPKVYAGTSSGHLVVVNAKTGQVIKDLKAHEDWVTGVVWNAVKRHVVTCGFSEDPTVKIWDEQCQLLGSLEGHHAGINDVCWSPDYTLLATASSDSTVRTWDASAYMTDELRQSRIETGHDESCRSCSWSPDGTMVASGSDDRSLRVWSTDAGQKITVFRDHDDWVNSIAWSPDSGKIVSGCGDGVVRVWSVREDRLLFELKGHKDWVEAVAWSSDGMHIASGAFERDPTIIIWDAVKGAQLFTCRGHEDRLLSLDFHPDGDALVSGAADNTARVWRVSSGDQERVLATMTSCVNAVRFCHTGVMVAVGCSDGSVSVFEFFSGDKLFYFQHDKHWIYCLAWSPMDTHIVAGSEDHTVRLTELTDFPAGTESDDDDDDDDASTAMHLLNVPNGRGSNRPFVPGFQLDSPVFSVSWNEDEGLICGCASGRLIQLSVCVKKGRRSTLAWEKSFRRTKKMSKSFRVSSHFSETSSVASPPKDPSSRPMTVHPPVEVPLDLGEGSADTKPPKSPLPLPRKVKSSICTLL</sequence>
<evidence type="ECO:0000313" key="6">
    <source>
        <dbReference type="Proteomes" id="UP000007799"/>
    </source>
</evidence>
<accession>F2UQC9</accession>
<organism evidence="6">
    <name type="scientific">Salpingoeca rosetta (strain ATCC 50818 / BSB-021)</name>
    <dbReference type="NCBI Taxonomy" id="946362"/>
    <lineage>
        <taxon>Eukaryota</taxon>
        <taxon>Choanoflagellata</taxon>
        <taxon>Craspedida</taxon>
        <taxon>Salpingoecidae</taxon>
        <taxon>Salpingoeca</taxon>
    </lineage>
</organism>
<feature type="repeat" description="WD" evidence="3">
    <location>
        <begin position="56"/>
        <end position="97"/>
    </location>
</feature>
<dbReference type="RefSeq" id="XP_004988747.1">
    <property type="nucleotide sequence ID" value="XM_004988690.1"/>
</dbReference>
<dbReference type="InterPro" id="IPR001680">
    <property type="entry name" value="WD40_rpt"/>
</dbReference>
<feature type="repeat" description="WD" evidence="3">
    <location>
        <begin position="265"/>
        <end position="297"/>
    </location>
</feature>
<keyword evidence="6" id="KW-1185">Reference proteome</keyword>
<dbReference type="Proteomes" id="UP000007799">
    <property type="component" value="Unassembled WGS sequence"/>
</dbReference>
<dbReference type="EMBL" id="GL832988">
    <property type="protein sequence ID" value="EGD79798.1"/>
    <property type="molecule type" value="Genomic_DNA"/>
</dbReference>
<evidence type="ECO:0000256" key="3">
    <source>
        <dbReference type="PROSITE-ProRule" id="PRU00221"/>
    </source>
</evidence>
<evidence type="ECO:0000256" key="1">
    <source>
        <dbReference type="ARBA" id="ARBA00022574"/>
    </source>
</evidence>
<dbReference type="PROSITE" id="PS50082">
    <property type="entry name" value="WD_REPEATS_2"/>
    <property type="match status" value="6"/>
</dbReference>
<dbReference type="PANTHER" id="PTHR19848:SF8">
    <property type="entry name" value="F-BOX AND WD REPEAT DOMAIN CONTAINING 7"/>
    <property type="match status" value="1"/>
</dbReference>
<dbReference type="SUPFAM" id="SSF50978">
    <property type="entry name" value="WD40 repeat-like"/>
    <property type="match status" value="2"/>
</dbReference>
<dbReference type="Pfam" id="PF00400">
    <property type="entry name" value="WD40"/>
    <property type="match status" value="11"/>
</dbReference>
<reference evidence="5" key="1">
    <citation type="submission" date="2009-08" db="EMBL/GenBank/DDBJ databases">
        <title>Annotation of Salpingoeca rosetta.</title>
        <authorList>
            <consortium name="The Broad Institute Genome Sequencing Platform"/>
            <person name="Russ C."/>
            <person name="Cuomo C."/>
            <person name="Burger G."/>
            <person name="Gray M.W."/>
            <person name="Holland P.W.H."/>
            <person name="King N."/>
            <person name="Lang F.B.F."/>
            <person name="Roger A.J."/>
            <person name="Ruiz-Trillo I."/>
            <person name="Young S.K."/>
            <person name="Zeng Q."/>
            <person name="Gargeya S."/>
            <person name="Alvarado L."/>
            <person name="Berlin A."/>
            <person name="Chapman S.B."/>
            <person name="Chen Z."/>
            <person name="Freedman E."/>
            <person name="Gellesch M."/>
            <person name="Goldberg J."/>
            <person name="Griggs A."/>
            <person name="Gujja S."/>
            <person name="Heilman E."/>
            <person name="Heiman D."/>
            <person name="Howarth C."/>
            <person name="Mehta T."/>
            <person name="Neiman D."/>
            <person name="Pearson M."/>
            <person name="Roberts A."/>
            <person name="Saif S."/>
            <person name="Shea T."/>
            <person name="Shenoy N."/>
            <person name="Sisk P."/>
            <person name="Stolte C."/>
            <person name="Sykes S."/>
            <person name="White J."/>
            <person name="Yandava C."/>
            <person name="Haas B."/>
            <person name="Nusbaum C."/>
            <person name="Birren B."/>
        </authorList>
    </citation>
    <scope>NUCLEOTIDE SEQUENCE [LARGE SCALE GENOMIC DNA]</scope>
    <source>
        <strain evidence="5">ATCC 50818</strain>
    </source>
</reference>
<dbReference type="SMART" id="SM00320">
    <property type="entry name" value="WD40"/>
    <property type="match status" value="14"/>
</dbReference>
<feature type="compositionally biased region" description="Acidic residues" evidence="4">
    <location>
        <begin position="565"/>
        <end position="575"/>
    </location>
</feature>
<dbReference type="CDD" id="cd00200">
    <property type="entry name" value="WD40"/>
    <property type="match status" value="1"/>
</dbReference>
<dbReference type="InParanoid" id="F2UQC9"/>
<dbReference type="OMA" id="HDGWINS"/>
<proteinExistence type="predicted"/>
<keyword evidence="1 3" id="KW-0853">WD repeat</keyword>
<feature type="repeat" description="WD" evidence="3">
    <location>
        <begin position="312"/>
        <end position="353"/>
    </location>
</feature>
<feature type="repeat" description="WD" evidence="3">
    <location>
        <begin position="354"/>
        <end position="395"/>
    </location>
</feature>
<dbReference type="GO" id="GO:0000027">
    <property type="term" value="P:ribosomal large subunit assembly"/>
    <property type="evidence" value="ECO:0007669"/>
    <property type="project" value="TreeGrafter"/>
</dbReference>
<feature type="compositionally biased region" description="Polar residues" evidence="4">
    <location>
        <begin position="656"/>
        <end position="668"/>
    </location>
</feature>
<name>F2UQC9_SALR5</name>
<dbReference type="PRINTS" id="PR00320">
    <property type="entry name" value="GPROTEINBRPT"/>
</dbReference>
<protein>
    <submittedName>
        <fullName evidence="5">Uncharacterized protein</fullName>
    </submittedName>
</protein>
<dbReference type="AlphaFoldDB" id="F2UQC9"/>
<feature type="region of interest" description="Disordered" evidence="4">
    <location>
        <begin position="560"/>
        <end position="584"/>
    </location>
</feature>
<dbReference type="GeneID" id="16069284"/>
<gene>
    <name evidence="5" type="ORF">PTSG_10782</name>
</gene>
<dbReference type="Gene3D" id="2.130.10.10">
    <property type="entry name" value="YVTN repeat-like/Quinoprotein amine dehydrogenase"/>
    <property type="match status" value="5"/>
</dbReference>
<dbReference type="InterPro" id="IPR036322">
    <property type="entry name" value="WD40_repeat_dom_sf"/>
</dbReference>
<dbReference type="GO" id="GO:0005730">
    <property type="term" value="C:nucleolus"/>
    <property type="evidence" value="ECO:0007669"/>
    <property type="project" value="UniProtKB-SubCell"/>
</dbReference>
<dbReference type="eggNOG" id="KOG0271">
    <property type="taxonomic scope" value="Eukaryota"/>
</dbReference>
<evidence type="ECO:0000256" key="4">
    <source>
        <dbReference type="SAM" id="MobiDB-lite"/>
    </source>
</evidence>
<dbReference type="PROSITE" id="PS50294">
    <property type="entry name" value="WD_REPEATS_REGION"/>
    <property type="match status" value="5"/>
</dbReference>
<dbReference type="InterPro" id="IPR015943">
    <property type="entry name" value="WD40/YVTN_repeat-like_dom_sf"/>
</dbReference>
<keyword evidence="2" id="KW-0677">Repeat</keyword>
<dbReference type="InterPro" id="IPR020472">
    <property type="entry name" value="WD40_PAC1"/>
</dbReference>
<dbReference type="PANTHER" id="PTHR19848">
    <property type="entry name" value="WD40 REPEAT PROTEIN"/>
    <property type="match status" value="1"/>
</dbReference>
<feature type="repeat" description="WD" evidence="3">
    <location>
        <begin position="440"/>
        <end position="481"/>
    </location>
</feature>